<dbReference type="GO" id="GO:0047631">
    <property type="term" value="F:ADP-ribose diphosphatase activity"/>
    <property type="evidence" value="ECO:0007669"/>
    <property type="project" value="TreeGrafter"/>
</dbReference>
<dbReference type="CDD" id="cd18888">
    <property type="entry name" value="NUDIX_ADPRase_Nudt5"/>
    <property type="match status" value="1"/>
</dbReference>
<keyword evidence="4" id="KW-1185">Reference proteome</keyword>
<evidence type="ECO:0000313" key="4">
    <source>
        <dbReference type="Proteomes" id="UP000541558"/>
    </source>
</evidence>
<sequence length="228" mass="25507">MAHSQKITASQELSTSDARWITLKKLLYTDPEGKERAWEMAERKTRSSSGIDAVAIFALLRSRKGTFPPSTVVIEQYRPPIDKVVIGLIDEGETPETTAVRELEEETGYKADRVLDVSPIIVSDPGAELSTGMTNANMKLVTVSVWFDDEIQKPEPKLEPGEHIETRVVPLTELHEKLKDYDSKVWICSALRHSNALTKAQGFIVDARLQHFAAGYQFSQKLKDGELP</sequence>
<dbReference type="GO" id="GO:0005634">
    <property type="term" value="C:nucleus"/>
    <property type="evidence" value="ECO:0007669"/>
    <property type="project" value="TreeGrafter"/>
</dbReference>
<accession>A0A8H5BJL0</accession>
<dbReference type="OrthoDB" id="10249920at2759"/>
<name>A0A8H5BJL0_9AGAR</name>
<protein>
    <recommendedName>
        <fullName evidence="2">Nudix hydrolase domain-containing protein</fullName>
    </recommendedName>
</protein>
<organism evidence="3 4">
    <name type="scientific">Ephemerocybe angulata</name>
    <dbReference type="NCBI Taxonomy" id="980116"/>
    <lineage>
        <taxon>Eukaryota</taxon>
        <taxon>Fungi</taxon>
        <taxon>Dikarya</taxon>
        <taxon>Basidiomycota</taxon>
        <taxon>Agaricomycotina</taxon>
        <taxon>Agaricomycetes</taxon>
        <taxon>Agaricomycetidae</taxon>
        <taxon>Agaricales</taxon>
        <taxon>Agaricineae</taxon>
        <taxon>Psathyrellaceae</taxon>
        <taxon>Ephemerocybe</taxon>
    </lineage>
</organism>
<dbReference type="Gene3D" id="3.90.79.10">
    <property type="entry name" value="Nucleoside Triphosphate Pyrophosphohydrolase"/>
    <property type="match status" value="1"/>
</dbReference>
<dbReference type="PROSITE" id="PS00893">
    <property type="entry name" value="NUDIX_BOX"/>
    <property type="match status" value="1"/>
</dbReference>
<evidence type="ECO:0000256" key="1">
    <source>
        <dbReference type="ARBA" id="ARBA00022801"/>
    </source>
</evidence>
<dbReference type="GO" id="GO:0019693">
    <property type="term" value="P:ribose phosphate metabolic process"/>
    <property type="evidence" value="ECO:0007669"/>
    <property type="project" value="TreeGrafter"/>
</dbReference>
<reference evidence="3 4" key="1">
    <citation type="journal article" date="2020" name="ISME J.">
        <title>Uncovering the hidden diversity of litter-decomposition mechanisms in mushroom-forming fungi.</title>
        <authorList>
            <person name="Floudas D."/>
            <person name="Bentzer J."/>
            <person name="Ahren D."/>
            <person name="Johansson T."/>
            <person name="Persson P."/>
            <person name="Tunlid A."/>
        </authorList>
    </citation>
    <scope>NUCLEOTIDE SEQUENCE [LARGE SCALE GENOMIC DNA]</scope>
    <source>
        <strain evidence="3 4">CBS 175.51</strain>
    </source>
</reference>
<dbReference type="PANTHER" id="PTHR11839:SF1">
    <property type="entry name" value="ADP-SUGAR PYROPHOSPHATASE"/>
    <property type="match status" value="1"/>
</dbReference>
<dbReference type="SUPFAM" id="SSF55811">
    <property type="entry name" value="Nudix"/>
    <property type="match status" value="1"/>
</dbReference>
<dbReference type="InterPro" id="IPR020084">
    <property type="entry name" value="NUDIX_hydrolase_CS"/>
</dbReference>
<dbReference type="PANTHER" id="PTHR11839">
    <property type="entry name" value="UDP/ADP-SUGAR PYROPHOSPHATASE"/>
    <property type="match status" value="1"/>
</dbReference>
<dbReference type="Pfam" id="PF00293">
    <property type="entry name" value="NUDIX"/>
    <property type="match status" value="1"/>
</dbReference>
<dbReference type="PROSITE" id="PS51462">
    <property type="entry name" value="NUDIX"/>
    <property type="match status" value="1"/>
</dbReference>
<evidence type="ECO:0000313" key="3">
    <source>
        <dbReference type="EMBL" id="KAF5324590.1"/>
    </source>
</evidence>
<keyword evidence="1" id="KW-0378">Hydrolase</keyword>
<evidence type="ECO:0000259" key="2">
    <source>
        <dbReference type="PROSITE" id="PS51462"/>
    </source>
</evidence>
<dbReference type="Proteomes" id="UP000541558">
    <property type="component" value="Unassembled WGS sequence"/>
</dbReference>
<dbReference type="GO" id="GO:0006753">
    <property type="term" value="P:nucleoside phosphate metabolic process"/>
    <property type="evidence" value="ECO:0007669"/>
    <property type="project" value="TreeGrafter"/>
</dbReference>
<feature type="domain" description="Nudix hydrolase" evidence="2">
    <location>
        <begin position="49"/>
        <end position="191"/>
    </location>
</feature>
<dbReference type="EMBL" id="JAACJK010000164">
    <property type="protein sequence ID" value="KAF5324590.1"/>
    <property type="molecule type" value="Genomic_DNA"/>
</dbReference>
<dbReference type="InterPro" id="IPR015797">
    <property type="entry name" value="NUDIX_hydrolase-like_dom_sf"/>
</dbReference>
<comment type="caution">
    <text evidence="3">The sequence shown here is derived from an EMBL/GenBank/DDBJ whole genome shotgun (WGS) entry which is preliminary data.</text>
</comment>
<proteinExistence type="predicted"/>
<dbReference type="AlphaFoldDB" id="A0A8H5BJL0"/>
<dbReference type="InterPro" id="IPR000086">
    <property type="entry name" value="NUDIX_hydrolase_dom"/>
</dbReference>
<gene>
    <name evidence="3" type="ORF">D9611_004452</name>
</gene>